<sequence length="262" mass="30821">MEDGGQEEIKVEMFMYLSDNDEPVNLQQVNDDSLVNNSFSRNDLNSRSSTTQGRHKIPFTKKLESFQKEKDAKKPKKENINIAFIRTIKKIFKCIQNGKILSKSRFSIDNKCDKDMRIWGEIEEIYRENPVIIGKIITDGINRYYKNDYCNKFFSNIYMQKAFIKLIELTFINCTCSYCQSKGCNYCHNINCNSRGCNHCRNINCSYCRNINCSLYCSKFKFYCCANGKKLDHSDSCKLKWNDLEHYFLEFYLKDLGVKVFP</sequence>
<organism evidence="1 2">
    <name type="scientific">Stentor coeruleus</name>
    <dbReference type="NCBI Taxonomy" id="5963"/>
    <lineage>
        <taxon>Eukaryota</taxon>
        <taxon>Sar</taxon>
        <taxon>Alveolata</taxon>
        <taxon>Ciliophora</taxon>
        <taxon>Postciliodesmatophora</taxon>
        <taxon>Heterotrichea</taxon>
        <taxon>Heterotrichida</taxon>
        <taxon>Stentoridae</taxon>
        <taxon>Stentor</taxon>
    </lineage>
</organism>
<comment type="caution">
    <text evidence="1">The sequence shown here is derived from an EMBL/GenBank/DDBJ whole genome shotgun (WGS) entry which is preliminary data.</text>
</comment>
<evidence type="ECO:0000313" key="1">
    <source>
        <dbReference type="EMBL" id="OMJ74803.1"/>
    </source>
</evidence>
<protein>
    <submittedName>
        <fullName evidence="1">Uncharacterized protein</fullName>
    </submittedName>
</protein>
<reference evidence="1 2" key="1">
    <citation type="submission" date="2016-11" db="EMBL/GenBank/DDBJ databases">
        <title>The macronuclear genome of Stentor coeruleus: a giant cell with tiny introns.</title>
        <authorList>
            <person name="Slabodnick M."/>
            <person name="Ruby J.G."/>
            <person name="Reiff S.B."/>
            <person name="Swart E.C."/>
            <person name="Gosai S."/>
            <person name="Prabakaran S."/>
            <person name="Witkowska E."/>
            <person name="Larue G.E."/>
            <person name="Fisher S."/>
            <person name="Freeman R.M."/>
            <person name="Gunawardena J."/>
            <person name="Chu W."/>
            <person name="Stover N.A."/>
            <person name="Gregory B.D."/>
            <person name="Nowacki M."/>
            <person name="Derisi J."/>
            <person name="Roy S.W."/>
            <person name="Marshall W.F."/>
            <person name="Sood P."/>
        </authorList>
    </citation>
    <scope>NUCLEOTIDE SEQUENCE [LARGE SCALE GENOMIC DNA]</scope>
    <source>
        <strain evidence="1">WM001</strain>
    </source>
</reference>
<evidence type="ECO:0000313" key="2">
    <source>
        <dbReference type="Proteomes" id="UP000187209"/>
    </source>
</evidence>
<keyword evidence="2" id="KW-1185">Reference proteome</keyword>
<accession>A0A1R2BDG7</accession>
<dbReference type="AlphaFoldDB" id="A0A1R2BDG7"/>
<name>A0A1R2BDG7_9CILI</name>
<dbReference type="Proteomes" id="UP000187209">
    <property type="component" value="Unassembled WGS sequence"/>
</dbReference>
<proteinExistence type="predicted"/>
<gene>
    <name evidence="1" type="ORF">SteCoe_26178</name>
</gene>
<dbReference type="EMBL" id="MPUH01000727">
    <property type="protein sequence ID" value="OMJ74803.1"/>
    <property type="molecule type" value="Genomic_DNA"/>
</dbReference>